<dbReference type="InterPro" id="IPR006312">
    <property type="entry name" value="TatA/E"/>
</dbReference>
<keyword evidence="8 9" id="KW-0472">Membrane</keyword>
<dbReference type="HAMAP" id="MF_00236">
    <property type="entry name" value="TatA_E"/>
    <property type="match status" value="1"/>
</dbReference>
<comment type="similarity">
    <text evidence="9">Belongs to the TatA/E family.</text>
</comment>
<evidence type="ECO:0000256" key="5">
    <source>
        <dbReference type="ARBA" id="ARBA00022927"/>
    </source>
</evidence>
<sequence length="129" mass="13697">MSGVGIERYNRAGVKLMLNIGPMELLLILIIVLIVFGPGKMPEVARTLGKAVREFRKASSGLQRVWDEISRENPQQAAGSKNTSPVTSSSSSAPQGNEKRDDAAAEKSDKQGEDGKLGDNAKQQTGGSA</sequence>
<comment type="caution">
    <text evidence="11">The sequence shown here is derived from an EMBL/GenBank/DDBJ whole genome shotgun (WGS) entry which is preliminary data.</text>
</comment>
<reference evidence="12" key="1">
    <citation type="journal article" date="2015" name="MBio">
        <title>Genome-Resolved Metagenomic Analysis Reveals Roles for Candidate Phyla and Other Microbial Community Members in Biogeochemical Transformations in Oil Reservoirs.</title>
        <authorList>
            <person name="Hu P."/>
            <person name="Tom L."/>
            <person name="Singh A."/>
            <person name="Thomas B.C."/>
            <person name="Baker B.J."/>
            <person name="Piceno Y.M."/>
            <person name="Andersen G.L."/>
            <person name="Banfield J.F."/>
        </authorList>
    </citation>
    <scope>NUCLEOTIDE SEQUENCE [LARGE SCALE GENOMIC DNA]</scope>
</reference>
<dbReference type="NCBIfam" id="TIGR01411">
    <property type="entry name" value="tatAE"/>
    <property type="match status" value="1"/>
</dbReference>
<keyword evidence="3 9" id="KW-1003">Cell membrane</keyword>
<evidence type="ECO:0000256" key="1">
    <source>
        <dbReference type="ARBA" id="ARBA00004162"/>
    </source>
</evidence>
<keyword evidence="2 9" id="KW-0813">Transport</keyword>
<dbReference type="GO" id="GO:0033281">
    <property type="term" value="C:TAT protein transport complex"/>
    <property type="evidence" value="ECO:0007669"/>
    <property type="project" value="UniProtKB-UniRule"/>
</dbReference>
<evidence type="ECO:0000313" key="12">
    <source>
        <dbReference type="Proteomes" id="UP000053326"/>
    </source>
</evidence>
<keyword evidence="5 9" id="KW-0653">Protein transport</keyword>
<dbReference type="PRINTS" id="PR01506">
    <property type="entry name" value="TATBPROTEIN"/>
</dbReference>
<comment type="subunit">
    <text evidence="9">Forms a complex with TatC.</text>
</comment>
<name>A0A124FKG7_9THEO</name>
<evidence type="ECO:0000256" key="9">
    <source>
        <dbReference type="HAMAP-Rule" id="MF_00236"/>
    </source>
</evidence>
<keyword evidence="4 9" id="KW-0812">Transmembrane</keyword>
<accession>A0A124FKG7</accession>
<evidence type="ECO:0000256" key="6">
    <source>
        <dbReference type="ARBA" id="ARBA00022989"/>
    </source>
</evidence>
<dbReference type="GO" id="GO:0043953">
    <property type="term" value="P:protein transport by the Tat complex"/>
    <property type="evidence" value="ECO:0007669"/>
    <property type="project" value="UniProtKB-UniRule"/>
</dbReference>
<comment type="function">
    <text evidence="9">Part of the twin-arginine translocation (Tat) system that transports large folded proteins containing a characteristic twin-arginine motif in their signal peptide across membranes. TatA could form the protein-conducting channel of the Tat system.</text>
</comment>
<keyword evidence="7 9" id="KW-0811">Translocation</keyword>
<feature type="transmembrane region" description="Helical" evidence="9">
    <location>
        <begin position="16"/>
        <end position="36"/>
    </location>
</feature>
<evidence type="ECO:0000256" key="4">
    <source>
        <dbReference type="ARBA" id="ARBA00022692"/>
    </source>
</evidence>
<dbReference type="InterPro" id="IPR003369">
    <property type="entry name" value="TatA/B/E"/>
</dbReference>
<dbReference type="PANTHER" id="PTHR42982:SF1">
    <property type="entry name" value="SEC-INDEPENDENT PROTEIN TRANSLOCASE PROTEIN TATA"/>
    <property type="match status" value="1"/>
</dbReference>
<dbReference type="GO" id="GO:0008320">
    <property type="term" value="F:protein transmembrane transporter activity"/>
    <property type="evidence" value="ECO:0007669"/>
    <property type="project" value="UniProtKB-UniRule"/>
</dbReference>
<evidence type="ECO:0000313" key="11">
    <source>
        <dbReference type="EMBL" id="KUK37196.1"/>
    </source>
</evidence>
<dbReference type="EMBL" id="LGFO01000005">
    <property type="protein sequence ID" value="KUK37196.1"/>
    <property type="molecule type" value="Genomic_DNA"/>
</dbReference>
<proteinExistence type="inferred from homology"/>
<evidence type="ECO:0000256" key="8">
    <source>
        <dbReference type="ARBA" id="ARBA00023136"/>
    </source>
</evidence>
<evidence type="ECO:0000256" key="2">
    <source>
        <dbReference type="ARBA" id="ARBA00022448"/>
    </source>
</evidence>
<dbReference type="Proteomes" id="UP000053326">
    <property type="component" value="Unassembled WGS sequence"/>
</dbReference>
<organism evidence="11 12">
    <name type="scientific">Thermacetogenium phaeum</name>
    <dbReference type="NCBI Taxonomy" id="85874"/>
    <lineage>
        <taxon>Bacteria</taxon>
        <taxon>Bacillati</taxon>
        <taxon>Bacillota</taxon>
        <taxon>Clostridia</taxon>
        <taxon>Thermoanaerobacterales</taxon>
        <taxon>Thermoanaerobacteraceae</taxon>
        <taxon>Thermacetogenium</taxon>
    </lineage>
</organism>
<dbReference type="Gene3D" id="1.20.5.3310">
    <property type="match status" value="1"/>
</dbReference>
<keyword evidence="6 9" id="KW-1133">Transmembrane helix</keyword>
<feature type="region of interest" description="Disordered" evidence="10">
    <location>
        <begin position="58"/>
        <end position="129"/>
    </location>
</feature>
<evidence type="ECO:0000256" key="10">
    <source>
        <dbReference type="SAM" id="MobiDB-lite"/>
    </source>
</evidence>
<feature type="compositionally biased region" description="Basic and acidic residues" evidence="10">
    <location>
        <begin position="97"/>
        <end position="119"/>
    </location>
</feature>
<dbReference type="Pfam" id="PF02416">
    <property type="entry name" value="TatA_B_E"/>
    <property type="match status" value="1"/>
</dbReference>
<dbReference type="AlphaFoldDB" id="A0A124FKG7"/>
<comment type="subcellular location">
    <subcellularLocation>
        <location evidence="1 9">Cell membrane</location>
        <topology evidence="1 9">Single-pass membrane protein</topology>
    </subcellularLocation>
</comment>
<protein>
    <recommendedName>
        <fullName evidence="9">Sec-independent protein translocase protein TatA</fullName>
    </recommendedName>
</protein>
<dbReference type="PANTHER" id="PTHR42982">
    <property type="entry name" value="SEC-INDEPENDENT PROTEIN TRANSLOCASE PROTEIN TATA"/>
    <property type="match status" value="1"/>
</dbReference>
<gene>
    <name evidence="9" type="primary">tatA</name>
    <name evidence="11" type="ORF">XD66_0093</name>
</gene>
<feature type="compositionally biased region" description="Polar residues" evidence="10">
    <location>
        <begin position="72"/>
        <end position="87"/>
    </location>
</feature>
<evidence type="ECO:0000256" key="7">
    <source>
        <dbReference type="ARBA" id="ARBA00023010"/>
    </source>
</evidence>
<evidence type="ECO:0000256" key="3">
    <source>
        <dbReference type="ARBA" id="ARBA00022475"/>
    </source>
</evidence>